<proteinExistence type="predicted"/>
<keyword evidence="1" id="KW-0472">Membrane</keyword>
<gene>
    <name evidence="2" type="ORF">COV62_02260</name>
</gene>
<sequence>MKRKLKFIIFSLVFFSIASWLWFELCFLEGNALTFWQELVKAGEENEVVIIFNPGGWGTTPFDEALDFAPIVENIKSTIENFGYKTAVVPYFRTKNNFFAKIGSVNEFFTSFHSQSKKMAQNLEGLIKEDENLDILMVGLSSGATFVNETVDKLSEDAKESVLAIGMGLPFWNKSTNSPNALFLDKQGKDPLSSGNIPMLIFALIKSPFHPKIEGHFYFWEDVEDEITVFCQKNIKR</sequence>
<accession>A0A2H0MZS9</accession>
<keyword evidence="1" id="KW-0812">Transmembrane</keyword>
<reference evidence="2 3" key="1">
    <citation type="submission" date="2017-09" db="EMBL/GenBank/DDBJ databases">
        <title>Depth-based differentiation of microbial function through sediment-hosted aquifers and enrichment of novel symbionts in the deep terrestrial subsurface.</title>
        <authorList>
            <person name="Probst A.J."/>
            <person name="Ladd B."/>
            <person name="Jarett J.K."/>
            <person name="Geller-Mcgrath D.E."/>
            <person name="Sieber C.M."/>
            <person name="Emerson J.B."/>
            <person name="Anantharaman K."/>
            <person name="Thomas B.C."/>
            <person name="Malmstrom R."/>
            <person name="Stieglmeier M."/>
            <person name="Klingl A."/>
            <person name="Woyke T."/>
            <person name="Ryan C.M."/>
            <person name="Banfield J.F."/>
        </authorList>
    </citation>
    <scope>NUCLEOTIDE SEQUENCE [LARGE SCALE GENOMIC DNA]</scope>
    <source>
        <strain evidence="2">CG11_big_fil_rev_8_21_14_0_20_35_11</strain>
    </source>
</reference>
<evidence type="ECO:0000256" key="1">
    <source>
        <dbReference type="SAM" id="Phobius"/>
    </source>
</evidence>
<evidence type="ECO:0000313" key="2">
    <source>
        <dbReference type="EMBL" id="PIR02158.1"/>
    </source>
</evidence>
<dbReference type="Proteomes" id="UP000231139">
    <property type="component" value="Unassembled WGS sequence"/>
</dbReference>
<dbReference type="InterPro" id="IPR029058">
    <property type="entry name" value="AB_hydrolase_fold"/>
</dbReference>
<dbReference type="AlphaFoldDB" id="A0A2H0MZS9"/>
<name>A0A2H0MZS9_9BACT</name>
<feature type="transmembrane region" description="Helical" evidence="1">
    <location>
        <begin position="7"/>
        <end position="23"/>
    </location>
</feature>
<evidence type="ECO:0000313" key="3">
    <source>
        <dbReference type="Proteomes" id="UP000231139"/>
    </source>
</evidence>
<comment type="caution">
    <text evidence="2">The sequence shown here is derived from an EMBL/GenBank/DDBJ whole genome shotgun (WGS) entry which is preliminary data.</text>
</comment>
<protein>
    <submittedName>
        <fullName evidence="2">Uncharacterized protein</fullName>
    </submittedName>
</protein>
<dbReference type="EMBL" id="PCWK01000050">
    <property type="protein sequence ID" value="PIR02158.1"/>
    <property type="molecule type" value="Genomic_DNA"/>
</dbReference>
<keyword evidence="1" id="KW-1133">Transmembrane helix</keyword>
<organism evidence="2 3">
    <name type="scientific">Candidatus Nealsonbacteria bacterium CG11_big_fil_rev_8_21_14_0_20_35_11</name>
    <dbReference type="NCBI Taxonomy" id="1974713"/>
    <lineage>
        <taxon>Bacteria</taxon>
        <taxon>Candidatus Nealsoniibacteriota</taxon>
    </lineage>
</organism>
<dbReference type="SUPFAM" id="SSF53474">
    <property type="entry name" value="alpha/beta-Hydrolases"/>
    <property type="match status" value="1"/>
</dbReference>